<evidence type="ECO:0000259" key="1">
    <source>
        <dbReference type="PROSITE" id="PS51704"/>
    </source>
</evidence>
<dbReference type="GO" id="GO:0006629">
    <property type="term" value="P:lipid metabolic process"/>
    <property type="evidence" value="ECO:0007669"/>
    <property type="project" value="InterPro"/>
</dbReference>
<feature type="domain" description="GP-PDE" evidence="1">
    <location>
        <begin position="10"/>
        <end position="245"/>
    </location>
</feature>
<protein>
    <submittedName>
        <fullName evidence="2">Glycerophosphoryl diester phosphodiesterase</fullName>
    </submittedName>
</protein>
<dbReference type="PANTHER" id="PTHR46211:SF1">
    <property type="entry name" value="GLYCEROPHOSPHODIESTER PHOSPHODIESTERASE, CYTOPLASMIC"/>
    <property type="match status" value="1"/>
</dbReference>
<dbReference type="RefSeq" id="WP_107891359.1">
    <property type="nucleotide sequence ID" value="NZ_NHSI01000059.1"/>
</dbReference>
<dbReference type="GO" id="GO:0008081">
    <property type="term" value="F:phosphoric diester hydrolase activity"/>
    <property type="evidence" value="ECO:0007669"/>
    <property type="project" value="InterPro"/>
</dbReference>
<dbReference type="PROSITE" id="PS51704">
    <property type="entry name" value="GP_PDE"/>
    <property type="match status" value="1"/>
</dbReference>
<proteinExistence type="predicted"/>
<dbReference type="Pfam" id="PF03009">
    <property type="entry name" value="GDPD"/>
    <property type="match status" value="1"/>
</dbReference>
<dbReference type="Proteomes" id="UP000243859">
    <property type="component" value="Unassembled WGS sequence"/>
</dbReference>
<sequence length="245" mass="26135">MTALPAAFRTTPLAHRALHGAGLPENSLGAIRAAVAAGYGIEIDVQPSLDGAAMVFHDYDLKRLTGESGPIAARPAKALEALSLRAGGPIPTLERVLEDIAGRVPLLIEVKDQDGAMGPNVGPLERAVARALVGYRGAVAVMSFNPYAVAALADAAPHIPRGLTTCAFTAKHWPRLPAATRRRLRAIPDYTRVGAGFISHRWADLPRVAEFADRGALLCWTVRSRAEETTARRVAHNVTFEGYLP</sequence>
<comment type="caution">
    <text evidence="2">The sequence shown here is derived from an EMBL/GenBank/DDBJ whole genome shotgun (WGS) entry which is preliminary data.</text>
</comment>
<name>A0A2T5BU57_9RHOB</name>
<accession>A0A2T5BU57</accession>
<dbReference type="InterPro" id="IPR017946">
    <property type="entry name" value="PLC-like_Pdiesterase_TIM-brl"/>
</dbReference>
<keyword evidence="3" id="KW-1185">Reference proteome</keyword>
<dbReference type="InterPro" id="IPR030395">
    <property type="entry name" value="GP_PDE_dom"/>
</dbReference>
<gene>
    <name evidence="2" type="ORF">C8N32_104110</name>
</gene>
<dbReference type="SUPFAM" id="SSF51695">
    <property type="entry name" value="PLC-like phosphodiesterases"/>
    <property type="match status" value="1"/>
</dbReference>
<dbReference type="OrthoDB" id="384721at2"/>
<evidence type="ECO:0000313" key="2">
    <source>
        <dbReference type="EMBL" id="PTN02999.1"/>
    </source>
</evidence>
<dbReference type="AlphaFoldDB" id="A0A2T5BU57"/>
<evidence type="ECO:0000313" key="3">
    <source>
        <dbReference type="Proteomes" id="UP000243859"/>
    </source>
</evidence>
<dbReference type="EMBL" id="QAAA01000004">
    <property type="protein sequence ID" value="PTN02999.1"/>
    <property type="molecule type" value="Genomic_DNA"/>
</dbReference>
<dbReference type="Gene3D" id="3.20.20.190">
    <property type="entry name" value="Phosphatidylinositol (PI) phosphodiesterase"/>
    <property type="match status" value="1"/>
</dbReference>
<reference evidence="2 3" key="1">
    <citation type="submission" date="2018-04" db="EMBL/GenBank/DDBJ databases">
        <title>Genomic Encyclopedia of Archaeal and Bacterial Type Strains, Phase II (KMG-II): from individual species to whole genera.</title>
        <authorList>
            <person name="Goeker M."/>
        </authorList>
    </citation>
    <scope>NUCLEOTIDE SEQUENCE [LARGE SCALE GENOMIC DNA]</scope>
    <source>
        <strain evidence="2 3">DSM 18064</strain>
    </source>
</reference>
<dbReference type="PANTHER" id="PTHR46211">
    <property type="entry name" value="GLYCEROPHOSPHORYL DIESTER PHOSPHODIESTERASE"/>
    <property type="match status" value="1"/>
</dbReference>
<organism evidence="2 3">
    <name type="scientific">Rhodovulum imhoffii</name>
    <dbReference type="NCBI Taxonomy" id="365340"/>
    <lineage>
        <taxon>Bacteria</taxon>
        <taxon>Pseudomonadati</taxon>
        <taxon>Pseudomonadota</taxon>
        <taxon>Alphaproteobacteria</taxon>
        <taxon>Rhodobacterales</taxon>
        <taxon>Paracoccaceae</taxon>
        <taxon>Rhodovulum</taxon>
    </lineage>
</organism>